<keyword evidence="3" id="KW-1185">Reference proteome</keyword>
<dbReference type="Proteomes" id="UP001595789">
    <property type="component" value="Unassembled WGS sequence"/>
</dbReference>
<dbReference type="InterPro" id="IPR041407">
    <property type="entry name" value="MazG_C"/>
</dbReference>
<protein>
    <recommendedName>
        <fullName evidence="1">MazG C-terminal domain-containing protein</fullName>
    </recommendedName>
</protein>
<comment type="caution">
    <text evidence="2">The sequence shown here is derived from an EMBL/GenBank/DDBJ whole genome shotgun (WGS) entry which is preliminary data.</text>
</comment>
<feature type="domain" description="MazG C-terminal" evidence="1">
    <location>
        <begin position="7"/>
        <end position="192"/>
    </location>
</feature>
<reference evidence="3" key="1">
    <citation type="journal article" date="2019" name="Int. J. Syst. Evol. Microbiol.">
        <title>The Global Catalogue of Microorganisms (GCM) 10K type strain sequencing project: providing services to taxonomists for standard genome sequencing and annotation.</title>
        <authorList>
            <consortium name="The Broad Institute Genomics Platform"/>
            <consortium name="The Broad Institute Genome Sequencing Center for Infectious Disease"/>
            <person name="Wu L."/>
            <person name="Ma J."/>
        </authorList>
    </citation>
    <scope>NUCLEOTIDE SEQUENCE [LARGE SCALE GENOMIC DNA]</scope>
    <source>
        <strain evidence="3">CCM 8691</strain>
    </source>
</reference>
<dbReference type="RefSeq" id="WP_378988593.1">
    <property type="nucleotide sequence ID" value="NZ_JBHSBW010000016.1"/>
</dbReference>
<evidence type="ECO:0000259" key="1">
    <source>
        <dbReference type="Pfam" id="PF18722"/>
    </source>
</evidence>
<proteinExistence type="predicted"/>
<name>A0ABV8PGC7_9SPHI</name>
<dbReference type="Pfam" id="PF18722">
    <property type="entry name" value="MazG_C"/>
    <property type="match status" value="1"/>
</dbReference>
<dbReference type="EMBL" id="JBHSBW010000016">
    <property type="protein sequence ID" value="MFC4213411.1"/>
    <property type="molecule type" value="Genomic_DNA"/>
</dbReference>
<sequence length="196" mass="22858">MEQRKQNKYFDENYSPSEQIPRAFSVAFEEVKTGKKGEVRVTINETNQLGDIINDNSSVSDYYRYHDIFHYSFATILGWSPCTRAMMKRKRKSDPVTDENEDGARATITEEALSMIIFNEAKRKNYFLDSAKVSKTTLRIIKEMTENFEVKVRTSQDWEKAILTAYRIFRHLISNNGGVVHFDLSMQKVIYQIQAN</sequence>
<evidence type="ECO:0000313" key="2">
    <source>
        <dbReference type="EMBL" id="MFC4213411.1"/>
    </source>
</evidence>
<organism evidence="2 3">
    <name type="scientific">Pedobacter lithocola</name>
    <dbReference type="NCBI Taxonomy" id="1908239"/>
    <lineage>
        <taxon>Bacteria</taxon>
        <taxon>Pseudomonadati</taxon>
        <taxon>Bacteroidota</taxon>
        <taxon>Sphingobacteriia</taxon>
        <taxon>Sphingobacteriales</taxon>
        <taxon>Sphingobacteriaceae</taxon>
        <taxon>Pedobacter</taxon>
    </lineage>
</organism>
<accession>A0ABV8PGC7</accession>
<evidence type="ECO:0000313" key="3">
    <source>
        <dbReference type="Proteomes" id="UP001595789"/>
    </source>
</evidence>
<gene>
    <name evidence="2" type="ORF">ACFOWA_19620</name>
</gene>